<dbReference type="PANTHER" id="PTHR22663">
    <property type="entry name" value="RING FINGER PROTEIN NARYA-RELATED"/>
    <property type="match status" value="1"/>
</dbReference>
<evidence type="ECO:0000313" key="7">
    <source>
        <dbReference type="Proteomes" id="UP000887578"/>
    </source>
</evidence>
<dbReference type="AlphaFoldDB" id="A0A914Q999"/>
<evidence type="ECO:0000259" key="6">
    <source>
        <dbReference type="PROSITE" id="PS50089"/>
    </source>
</evidence>
<dbReference type="WBParaSite" id="PDA_v2.g2815.t1">
    <property type="protein sequence ID" value="PDA_v2.g2815.t1"/>
    <property type="gene ID" value="PDA_v2.g2815"/>
</dbReference>
<dbReference type="GO" id="GO:0016925">
    <property type="term" value="P:protein sumoylation"/>
    <property type="evidence" value="ECO:0007669"/>
    <property type="project" value="TreeGrafter"/>
</dbReference>
<dbReference type="GO" id="GO:0007131">
    <property type="term" value="P:reciprocal meiotic recombination"/>
    <property type="evidence" value="ECO:0007669"/>
    <property type="project" value="InterPro"/>
</dbReference>
<dbReference type="PANTHER" id="PTHR22663:SF17">
    <property type="entry name" value="RING FINGER PROTEIN NARYA-RELATED"/>
    <property type="match status" value="1"/>
</dbReference>
<keyword evidence="7" id="KW-1185">Reference proteome</keyword>
<evidence type="ECO:0000256" key="5">
    <source>
        <dbReference type="SAM" id="MobiDB-lite"/>
    </source>
</evidence>
<accession>A0A914Q999</accession>
<reference evidence="8" key="1">
    <citation type="submission" date="2022-11" db="UniProtKB">
        <authorList>
            <consortium name="WormBaseParasite"/>
        </authorList>
    </citation>
    <scope>IDENTIFICATION</scope>
</reference>
<evidence type="ECO:0000256" key="2">
    <source>
        <dbReference type="ARBA" id="ARBA00022833"/>
    </source>
</evidence>
<protein>
    <submittedName>
        <fullName evidence="8">RING-type domain-containing protein</fullName>
    </submittedName>
</protein>
<sequence>MDWVHCNHCLRVPGAQNTFYLTSCSHILCQKCSHQDEPIQTQSQLTCVVCNVKPKFITIDRNMRSEIQLYFKNPKDLATHYLQNLKAVIDFQDKQRAHHLKLQQDKYTKAVKYAMDVQASLKKKSAAEKQLIQEKNVFADENAKNKKRIREMEEKMAEQLREIQRLSRSNTPNSAQKRYPSLNGNTPIRPLSFADVPHSTPMDGALIPTKRSRGETPLQDLFNRLDDSVVASSDVGSSTPYLLGIQKKPGNSKETPNFGDLFD</sequence>
<keyword evidence="1 4" id="KW-0479">Metal-binding</keyword>
<dbReference type="GO" id="GO:0019789">
    <property type="term" value="F:SUMO transferase activity"/>
    <property type="evidence" value="ECO:0007669"/>
    <property type="project" value="InterPro"/>
</dbReference>
<dbReference type="InterPro" id="IPR042123">
    <property type="entry name" value="Zip3/RNF212-like"/>
</dbReference>
<dbReference type="InterPro" id="IPR001841">
    <property type="entry name" value="Znf_RING"/>
</dbReference>
<evidence type="ECO:0000256" key="4">
    <source>
        <dbReference type="PROSITE-ProRule" id="PRU00175"/>
    </source>
</evidence>
<dbReference type="PROSITE" id="PS50089">
    <property type="entry name" value="ZF_RING_2"/>
    <property type="match status" value="1"/>
</dbReference>
<organism evidence="7 8">
    <name type="scientific">Panagrolaimus davidi</name>
    <dbReference type="NCBI Taxonomy" id="227884"/>
    <lineage>
        <taxon>Eukaryota</taxon>
        <taxon>Metazoa</taxon>
        <taxon>Ecdysozoa</taxon>
        <taxon>Nematoda</taxon>
        <taxon>Chromadorea</taxon>
        <taxon>Rhabditida</taxon>
        <taxon>Tylenchina</taxon>
        <taxon>Panagrolaimomorpha</taxon>
        <taxon>Panagrolaimoidea</taxon>
        <taxon>Panagrolaimidae</taxon>
        <taxon>Panagrolaimus</taxon>
    </lineage>
</organism>
<keyword evidence="1 4" id="KW-0863">Zinc-finger</keyword>
<dbReference type="GO" id="GO:0008270">
    <property type="term" value="F:zinc ion binding"/>
    <property type="evidence" value="ECO:0007669"/>
    <property type="project" value="UniProtKB-KW"/>
</dbReference>
<dbReference type="Proteomes" id="UP000887578">
    <property type="component" value="Unplaced"/>
</dbReference>
<feature type="domain" description="RING-type" evidence="6">
    <location>
        <begin position="6"/>
        <end position="51"/>
    </location>
</feature>
<name>A0A914Q999_9BILA</name>
<keyword evidence="3" id="KW-0469">Meiosis</keyword>
<dbReference type="Pfam" id="PF14634">
    <property type="entry name" value="zf-RING_5"/>
    <property type="match status" value="1"/>
</dbReference>
<evidence type="ECO:0000313" key="8">
    <source>
        <dbReference type="WBParaSite" id="PDA_v2.g2815.t1"/>
    </source>
</evidence>
<feature type="compositionally biased region" description="Polar residues" evidence="5">
    <location>
        <begin position="166"/>
        <end position="186"/>
    </location>
</feature>
<dbReference type="GO" id="GO:0007129">
    <property type="term" value="P:homologous chromosome pairing at meiosis"/>
    <property type="evidence" value="ECO:0007669"/>
    <property type="project" value="TreeGrafter"/>
</dbReference>
<feature type="region of interest" description="Disordered" evidence="5">
    <location>
        <begin position="166"/>
        <end position="188"/>
    </location>
</feature>
<evidence type="ECO:0000256" key="1">
    <source>
        <dbReference type="ARBA" id="ARBA00022771"/>
    </source>
</evidence>
<keyword evidence="2" id="KW-0862">Zinc</keyword>
<feature type="region of interest" description="Disordered" evidence="5">
    <location>
        <begin position="232"/>
        <end position="263"/>
    </location>
</feature>
<evidence type="ECO:0000256" key="3">
    <source>
        <dbReference type="ARBA" id="ARBA00023254"/>
    </source>
</evidence>
<dbReference type="GO" id="GO:0000795">
    <property type="term" value="C:synaptonemal complex"/>
    <property type="evidence" value="ECO:0007669"/>
    <property type="project" value="InterPro"/>
</dbReference>
<proteinExistence type="predicted"/>